<dbReference type="GO" id="GO:0051536">
    <property type="term" value="F:iron-sulfur cluster binding"/>
    <property type="evidence" value="ECO:0007669"/>
    <property type="project" value="UniProtKB-KW"/>
</dbReference>
<dbReference type="AlphaFoldDB" id="A0A6V8N1D8"/>
<keyword evidence="8" id="KW-1185">Reference proteome</keyword>
<dbReference type="Proteomes" id="UP000568888">
    <property type="component" value="Unassembled WGS sequence"/>
</dbReference>
<reference evidence="5" key="2">
    <citation type="journal article" date="2021" name="Int. J. Syst. Evol. Microbiol.">
        <title>Geomonas silvestris sp. nov., Geomonas paludis sp. nov. and Geomonas limicola sp. nov., isolated from terrestrial environments, and emended description of the genus Geomonas.</title>
        <authorList>
            <person name="Itoh H."/>
            <person name="Xu Z."/>
            <person name="Masuda Y."/>
            <person name="Ushijima N."/>
            <person name="Hayakawa C."/>
            <person name="Shiratori Y."/>
            <person name="Senoo K."/>
        </authorList>
    </citation>
    <scope>NUCLEOTIDE SEQUENCE</scope>
    <source>
        <strain evidence="5">Red736</strain>
    </source>
</reference>
<dbReference type="PANTHER" id="PTHR43122">
    <property type="entry name" value="FERREDOXIN SUBUNIT OF PYRUVATE:FLAVODOXIN OXIDOREDUCTASE-RELATED"/>
    <property type="match status" value="1"/>
</dbReference>
<protein>
    <submittedName>
        <fullName evidence="6">4Fe-4S binding protein</fullName>
    </submittedName>
    <submittedName>
        <fullName evidence="5">Chemotaxis protein</fullName>
    </submittedName>
</protein>
<dbReference type="InterPro" id="IPR017900">
    <property type="entry name" value="4Fe4S_Fe_S_CS"/>
</dbReference>
<dbReference type="PANTHER" id="PTHR43122:SF2">
    <property type="entry name" value="FERREDOXIN SUBUNIT OF PYRUVATE:FLAVODOXIN OXIDOREDUCTASE"/>
    <property type="match status" value="1"/>
</dbReference>
<dbReference type="Gene3D" id="3.30.70.20">
    <property type="match status" value="2"/>
</dbReference>
<organism evidence="5 7">
    <name type="scientific">Geomonas paludis</name>
    <dbReference type="NCBI Taxonomy" id="2740185"/>
    <lineage>
        <taxon>Bacteria</taxon>
        <taxon>Pseudomonadati</taxon>
        <taxon>Thermodesulfobacteriota</taxon>
        <taxon>Desulfuromonadia</taxon>
        <taxon>Geobacterales</taxon>
        <taxon>Geobacteraceae</taxon>
        <taxon>Geomonas</taxon>
    </lineage>
</organism>
<gene>
    <name evidence="5" type="primary">mvhF</name>
    <name evidence="5" type="ORF">GMPD_34920</name>
    <name evidence="6" type="ORF">M1B72_04110</name>
</gene>
<dbReference type="GO" id="GO:0046872">
    <property type="term" value="F:metal ion binding"/>
    <property type="evidence" value="ECO:0007669"/>
    <property type="project" value="UniProtKB-KW"/>
</dbReference>
<reference evidence="6" key="3">
    <citation type="submission" date="2022-04" db="EMBL/GenBank/DDBJ databases">
        <authorList>
            <person name="Liu G."/>
        </authorList>
    </citation>
    <scope>NUCLEOTIDE SEQUENCE</scope>
    <source>
        <strain evidence="6">RG22</strain>
    </source>
</reference>
<dbReference type="PROSITE" id="PS51379">
    <property type="entry name" value="4FE4S_FER_2"/>
    <property type="match status" value="2"/>
</dbReference>
<feature type="domain" description="4Fe-4S ferredoxin-type" evidence="4">
    <location>
        <begin position="3"/>
        <end position="32"/>
    </location>
</feature>
<dbReference type="PROSITE" id="PS00198">
    <property type="entry name" value="4FE4S_FER_1"/>
    <property type="match status" value="1"/>
</dbReference>
<evidence type="ECO:0000259" key="4">
    <source>
        <dbReference type="PROSITE" id="PS51379"/>
    </source>
</evidence>
<dbReference type="RefSeq" id="WP_183349801.1">
    <property type="nucleotide sequence ID" value="NZ_BLXY01000010.1"/>
</dbReference>
<evidence type="ECO:0000256" key="1">
    <source>
        <dbReference type="ARBA" id="ARBA00022723"/>
    </source>
</evidence>
<keyword evidence="1" id="KW-0479">Metal-binding</keyword>
<keyword evidence="3" id="KW-0411">Iron-sulfur</keyword>
<evidence type="ECO:0000313" key="7">
    <source>
        <dbReference type="Proteomes" id="UP000568888"/>
    </source>
</evidence>
<evidence type="ECO:0000256" key="2">
    <source>
        <dbReference type="ARBA" id="ARBA00023004"/>
    </source>
</evidence>
<dbReference type="Pfam" id="PF12838">
    <property type="entry name" value="Fer4_7"/>
    <property type="match status" value="1"/>
</dbReference>
<proteinExistence type="predicted"/>
<evidence type="ECO:0000313" key="8">
    <source>
        <dbReference type="Proteomes" id="UP000831485"/>
    </source>
</evidence>
<feature type="domain" description="4Fe-4S ferredoxin-type" evidence="4">
    <location>
        <begin position="34"/>
        <end position="64"/>
    </location>
</feature>
<sequence length="84" mass="9639">MPVEITVHEQSCRGCELCVDICPTKVFAMDQERRLCTVEHAEDCIACLSCAYICPSGAITQRDFHPVKNFYRDEEFCQKMGKFL</sequence>
<dbReference type="InterPro" id="IPR017896">
    <property type="entry name" value="4Fe4S_Fe-S-bd"/>
</dbReference>
<dbReference type="EMBL" id="CP096574">
    <property type="protein sequence ID" value="UPU36902.1"/>
    <property type="molecule type" value="Genomic_DNA"/>
</dbReference>
<keyword evidence="2" id="KW-0408">Iron</keyword>
<dbReference type="Proteomes" id="UP000831485">
    <property type="component" value="Chromosome"/>
</dbReference>
<evidence type="ECO:0000313" key="6">
    <source>
        <dbReference type="EMBL" id="UPU36902.1"/>
    </source>
</evidence>
<dbReference type="EMBL" id="BLXY01000010">
    <property type="protein sequence ID" value="GFO65573.1"/>
    <property type="molecule type" value="Genomic_DNA"/>
</dbReference>
<evidence type="ECO:0000256" key="3">
    <source>
        <dbReference type="ARBA" id="ARBA00023014"/>
    </source>
</evidence>
<reference evidence="7" key="1">
    <citation type="submission" date="2020-06" db="EMBL/GenBank/DDBJ databases">
        <title>Draft genomic sequecing of Geomonas sp. Red736.</title>
        <authorList>
            <person name="Itoh H."/>
            <person name="Xu Z.X."/>
            <person name="Ushijima N."/>
            <person name="Masuda Y."/>
            <person name="Shiratori Y."/>
            <person name="Senoo K."/>
        </authorList>
    </citation>
    <scope>NUCLEOTIDE SEQUENCE [LARGE SCALE GENOMIC DNA]</scope>
    <source>
        <strain evidence="7">Red736</strain>
    </source>
</reference>
<name>A0A6V8N1D8_9BACT</name>
<evidence type="ECO:0000313" key="5">
    <source>
        <dbReference type="EMBL" id="GFO65573.1"/>
    </source>
</evidence>
<accession>A0A6V8N1D8</accession>
<dbReference type="SUPFAM" id="SSF54862">
    <property type="entry name" value="4Fe-4S ferredoxins"/>
    <property type="match status" value="1"/>
</dbReference>